<evidence type="ECO:0000313" key="1">
    <source>
        <dbReference type="EMBL" id="BFG70360.1"/>
    </source>
</evidence>
<dbReference type="EMBL" id="AP029612">
    <property type="protein sequence ID" value="BFG70360.1"/>
    <property type="molecule type" value="Genomic_DNA"/>
</dbReference>
<proteinExistence type="predicted"/>
<name>A0AAT9GIK9_9BACT</name>
<gene>
    <name evidence="1" type="ORF">KACHI17_12410</name>
</gene>
<organism evidence="1">
    <name type="scientific">Sediminibacterium sp. KACHI17</name>
    <dbReference type="NCBI Taxonomy" id="1751071"/>
    <lineage>
        <taxon>Bacteria</taxon>
        <taxon>Pseudomonadati</taxon>
        <taxon>Bacteroidota</taxon>
        <taxon>Chitinophagia</taxon>
        <taxon>Chitinophagales</taxon>
        <taxon>Chitinophagaceae</taxon>
        <taxon>Sediminibacterium</taxon>
    </lineage>
</organism>
<reference evidence="1" key="1">
    <citation type="submission" date="2024-02" db="EMBL/GenBank/DDBJ databases">
        <title>Sediminibacterium planktonica sp. nov. and Sediminibacterium longus sp. nov., isolated from surface lake and river water.</title>
        <authorList>
            <person name="Watanabe K."/>
            <person name="Takemine S."/>
            <person name="Ishii Y."/>
            <person name="Ogata Y."/>
            <person name="Shindo C."/>
            <person name="Suda W."/>
        </authorList>
    </citation>
    <scope>NUCLEOTIDE SEQUENCE</scope>
    <source>
        <strain evidence="1">KACHI17</strain>
    </source>
</reference>
<sequence length="121" mass="14465">MCIDKLNPSISRINRLELVNTRPKKSVFTNPILLNAVLRNEYRLRKKKVSQNDSKLICGFLLRKIKKITIKMDEKIKEKIKELATYPIFKYSLLYFRINLREKPKDDPKSRIKNQNTNTNW</sequence>
<dbReference type="AlphaFoldDB" id="A0AAT9GIK9"/>
<protein>
    <submittedName>
        <fullName evidence="1">Uncharacterized protein</fullName>
    </submittedName>
</protein>
<accession>A0AAT9GIK9</accession>